<evidence type="ECO:0000313" key="13">
    <source>
        <dbReference type="Proteomes" id="UP000199236"/>
    </source>
</evidence>
<feature type="region of interest" description="Disordered" evidence="8">
    <location>
        <begin position="558"/>
        <end position="583"/>
    </location>
</feature>
<dbReference type="PROSITE" id="PS00211">
    <property type="entry name" value="ABC_TRANSPORTER_1"/>
    <property type="match status" value="1"/>
</dbReference>
<comment type="similarity">
    <text evidence="2">Belongs to the ABC transporter superfamily.</text>
</comment>
<comment type="subcellular location">
    <subcellularLocation>
        <location evidence="1">Cell membrane</location>
        <topology evidence="1">Multi-pass membrane protein</topology>
    </subcellularLocation>
</comment>
<proteinExistence type="inferred from homology"/>
<dbReference type="InterPro" id="IPR017871">
    <property type="entry name" value="ABC_transporter-like_CS"/>
</dbReference>
<feature type="transmembrane region" description="Helical" evidence="9">
    <location>
        <begin position="21"/>
        <end position="45"/>
    </location>
</feature>
<accession>A0A1I5I4C7</accession>
<dbReference type="PROSITE" id="PS50893">
    <property type="entry name" value="ABC_TRANSPORTER_2"/>
    <property type="match status" value="1"/>
</dbReference>
<sequence>MTISASQNNPVGVGIVLRFGVWLLVFSISANLLLLAMPIYLSQIYDRVLPSDGLDTLLYLTLLILFCIGLFSIFEILRRTVAQKLSVHYELRTKSALLEHGVKNREIDRTRLASLLNDVTTVRQFLSGRGLFSIFDLPFVPIFLAILFFVHPWIGAVASLGALILLFLALGNELMASRHQHNTSRLYQQSTAKSSEILRHLDDVCAMGMGKAQLNRWQRTIVDAVYSSNELSAVNGVFFGLVRFARQAIQIMILGCSAYLVMSEHLSAGLIFASSIISGRALMPIEQFVGSYKQLTAASVANNRLKHWFNGTQDASNMPAPLTLPEIKGYLRSDNVSLVPPGATSDKALLRGISFEVEPGEVIAIVGSSGAGKSTLMRVLASVIRPSMGKVSIDGFELEQWDPEQLGAEIGYAGQESDFFHGTVAENIARFNPDASDEAIVNAALNAGAHEFIGSLPQGYNTNLDTVSFNLSGGQKQRINLARAFFGDPQILLLDEPDAHLDKEGERALVAAIANARARGKTVLFVTQRMHLVNSANKVLIVDNGMVVKFGPREALMAPRDTNRKTEAIEDKSSQKTLENTDH</sequence>
<keyword evidence="4" id="KW-0547">Nucleotide-binding</keyword>
<dbReference type="STRING" id="655353.SAMN04488056_10836"/>
<evidence type="ECO:0000256" key="8">
    <source>
        <dbReference type="SAM" id="MobiDB-lite"/>
    </source>
</evidence>
<reference evidence="12 13" key="1">
    <citation type="submission" date="2016-10" db="EMBL/GenBank/DDBJ databases">
        <authorList>
            <person name="de Groot N.N."/>
        </authorList>
    </citation>
    <scope>NUCLEOTIDE SEQUENCE [LARGE SCALE GENOMIC DNA]</scope>
    <source>
        <strain evidence="12 13">CGMCC 1.9157</strain>
    </source>
</reference>
<feature type="transmembrane region" description="Helical" evidence="9">
    <location>
        <begin position="131"/>
        <end position="150"/>
    </location>
</feature>
<evidence type="ECO:0000259" key="11">
    <source>
        <dbReference type="PROSITE" id="PS50929"/>
    </source>
</evidence>
<keyword evidence="7 9" id="KW-0472">Membrane</keyword>
<evidence type="ECO:0000256" key="9">
    <source>
        <dbReference type="SAM" id="Phobius"/>
    </source>
</evidence>
<dbReference type="GO" id="GO:0005886">
    <property type="term" value="C:plasma membrane"/>
    <property type="evidence" value="ECO:0007669"/>
    <property type="project" value="UniProtKB-SubCell"/>
</dbReference>
<organism evidence="12 13">
    <name type="scientific">Cohaesibacter marisflavi</name>
    <dbReference type="NCBI Taxonomy" id="655353"/>
    <lineage>
        <taxon>Bacteria</taxon>
        <taxon>Pseudomonadati</taxon>
        <taxon>Pseudomonadota</taxon>
        <taxon>Alphaproteobacteria</taxon>
        <taxon>Hyphomicrobiales</taxon>
        <taxon>Cohaesibacteraceae</taxon>
    </lineage>
</organism>
<dbReference type="RefSeq" id="WP_139229286.1">
    <property type="nucleotide sequence ID" value="NZ_FOVR01000008.1"/>
</dbReference>
<name>A0A1I5I4C7_9HYPH</name>
<dbReference type="GO" id="GO:0015421">
    <property type="term" value="F:ABC-type oligopeptide transporter activity"/>
    <property type="evidence" value="ECO:0007669"/>
    <property type="project" value="TreeGrafter"/>
</dbReference>
<evidence type="ECO:0000256" key="4">
    <source>
        <dbReference type="ARBA" id="ARBA00022741"/>
    </source>
</evidence>
<dbReference type="PANTHER" id="PTHR43394:SF1">
    <property type="entry name" value="ATP-BINDING CASSETTE SUB-FAMILY B MEMBER 10, MITOCHONDRIAL"/>
    <property type="match status" value="1"/>
</dbReference>
<dbReference type="InterPro" id="IPR036640">
    <property type="entry name" value="ABC1_TM_sf"/>
</dbReference>
<keyword evidence="6 9" id="KW-1133">Transmembrane helix</keyword>
<dbReference type="EMBL" id="FOVR01000008">
    <property type="protein sequence ID" value="SFO55387.1"/>
    <property type="molecule type" value="Genomic_DNA"/>
</dbReference>
<dbReference type="GO" id="GO:0016887">
    <property type="term" value="F:ATP hydrolysis activity"/>
    <property type="evidence" value="ECO:0007669"/>
    <property type="project" value="InterPro"/>
</dbReference>
<evidence type="ECO:0000256" key="1">
    <source>
        <dbReference type="ARBA" id="ARBA00004651"/>
    </source>
</evidence>
<evidence type="ECO:0000256" key="5">
    <source>
        <dbReference type="ARBA" id="ARBA00022840"/>
    </source>
</evidence>
<evidence type="ECO:0000256" key="2">
    <source>
        <dbReference type="ARBA" id="ARBA00005417"/>
    </source>
</evidence>
<feature type="transmembrane region" description="Helical" evidence="9">
    <location>
        <begin position="156"/>
        <end position="175"/>
    </location>
</feature>
<evidence type="ECO:0000256" key="7">
    <source>
        <dbReference type="ARBA" id="ARBA00023136"/>
    </source>
</evidence>
<keyword evidence="5 12" id="KW-0067">ATP-binding</keyword>
<dbReference type="SMART" id="SM00382">
    <property type="entry name" value="AAA"/>
    <property type="match status" value="1"/>
</dbReference>
<feature type="transmembrane region" description="Helical" evidence="9">
    <location>
        <begin position="251"/>
        <end position="277"/>
    </location>
</feature>
<dbReference type="GO" id="GO:0030253">
    <property type="term" value="P:protein secretion by the type I secretion system"/>
    <property type="evidence" value="ECO:0007669"/>
    <property type="project" value="InterPro"/>
</dbReference>
<feature type="transmembrane region" description="Helical" evidence="9">
    <location>
        <begin position="57"/>
        <end position="77"/>
    </location>
</feature>
<feature type="domain" description="ABC transmembrane type-1" evidence="11">
    <location>
        <begin position="21"/>
        <end position="297"/>
    </location>
</feature>
<dbReference type="GO" id="GO:0030256">
    <property type="term" value="C:type I protein secretion system complex"/>
    <property type="evidence" value="ECO:0007669"/>
    <property type="project" value="InterPro"/>
</dbReference>
<feature type="compositionally biased region" description="Basic and acidic residues" evidence="8">
    <location>
        <begin position="561"/>
        <end position="583"/>
    </location>
</feature>
<protein>
    <submittedName>
        <fullName evidence="12">ATP-binding cassette, subfamily C</fullName>
    </submittedName>
</protein>
<dbReference type="InterPro" id="IPR027417">
    <property type="entry name" value="P-loop_NTPase"/>
</dbReference>
<dbReference type="Proteomes" id="UP000199236">
    <property type="component" value="Unassembled WGS sequence"/>
</dbReference>
<dbReference type="AlphaFoldDB" id="A0A1I5I4C7"/>
<feature type="domain" description="ABC transporter" evidence="10">
    <location>
        <begin position="331"/>
        <end position="569"/>
    </location>
</feature>
<evidence type="ECO:0000313" key="12">
    <source>
        <dbReference type="EMBL" id="SFO55387.1"/>
    </source>
</evidence>
<evidence type="ECO:0000259" key="10">
    <source>
        <dbReference type="PROSITE" id="PS50893"/>
    </source>
</evidence>
<evidence type="ECO:0000256" key="6">
    <source>
        <dbReference type="ARBA" id="ARBA00022989"/>
    </source>
</evidence>
<dbReference type="InterPro" id="IPR011527">
    <property type="entry name" value="ABC1_TM_dom"/>
</dbReference>
<dbReference type="Gene3D" id="1.20.1560.10">
    <property type="entry name" value="ABC transporter type 1, transmembrane domain"/>
    <property type="match status" value="1"/>
</dbReference>
<dbReference type="Pfam" id="PF00664">
    <property type="entry name" value="ABC_membrane"/>
    <property type="match status" value="1"/>
</dbReference>
<dbReference type="Pfam" id="PF00005">
    <property type="entry name" value="ABC_tran"/>
    <property type="match status" value="1"/>
</dbReference>
<keyword evidence="3 9" id="KW-0812">Transmembrane</keyword>
<dbReference type="NCBIfam" id="TIGR01842">
    <property type="entry name" value="type_I_sec_PrtD"/>
    <property type="match status" value="1"/>
</dbReference>
<dbReference type="InterPro" id="IPR003439">
    <property type="entry name" value="ABC_transporter-like_ATP-bd"/>
</dbReference>
<keyword evidence="13" id="KW-1185">Reference proteome</keyword>
<evidence type="ECO:0000256" key="3">
    <source>
        <dbReference type="ARBA" id="ARBA00022692"/>
    </source>
</evidence>
<dbReference type="InterPro" id="IPR003593">
    <property type="entry name" value="AAA+_ATPase"/>
</dbReference>
<dbReference type="InterPro" id="IPR010128">
    <property type="entry name" value="ATPase_T1SS_PrtD-like"/>
</dbReference>
<dbReference type="Gene3D" id="3.40.50.300">
    <property type="entry name" value="P-loop containing nucleotide triphosphate hydrolases"/>
    <property type="match status" value="1"/>
</dbReference>
<dbReference type="PANTHER" id="PTHR43394">
    <property type="entry name" value="ATP-DEPENDENT PERMEASE MDL1, MITOCHONDRIAL"/>
    <property type="match status" value="1"/>
</dbReference>
<dbReference type="GO" id="GO:0005524">
    <property type="term" value="F:ATP binding"/>
    <property type="evidence" value="ECO:0007669"/>
    <property type="project" value="UniProtKB-KW"/>
</dbReference>
<dbReference type="InterPro" id="IPR039421">
    <property type="entry name" value="Type_1_exporter"/>
</dbReference>
<dbReference type="PROSITE" id="PS50929">
    <property type="entry name" value="ABC_TM1F"/>
    <property type="match status" value="1"/>
</dbReference>
<dbReference type="OrthoDB" id="9808328at2"/>
<dbReference type="SUPFAM" id="SSF90123">
    <property type="entry name" value="ABC transporter transmembrane region"/>
    <property type="match status" value="1"/>
</dbReference>
<gene>
    <name evidence="12" type="ORF">SAMN04488056_10836</name>
</gene>
<dbReference type="SUPFAM" id="SSF52540">
    <property type="entry name" value="P-loop containing nucleoside triphosphate hydrolases"/>
    <property type="match status" value="1"/>
</dbReference>